<dbReference type="InterPro" id="IPR021027">
    <property type="entry name" value="Transposase_put_HTH"/>
</dbReference>
<keyword evidence="7" id="KW-0233">DNA recombination</keyword>
<organism evidence="12 13">
    <name type="scientific">Deferribacter autotrophicus</name>
    <dbReference type="NCBI Taxonomy" id="500465"/>
    <lineage>
        <taxon>Bacteria</taxon>
        <taxon>Pseudomonadati</taxon>
        <taxon>Deferribacterota</taxon>
        <taxon>Deferribacteres</taxon>
        <taxon>Deferribacterales</taxon>
        <taxon>Deferribacteraceae</taxon>
        <taxon>Deferribacter</taxon>
    </lineage>
</organism>
<dbReference type="GO" id="GO:0046872">
    <property type="term" value="F:metal ion binding"/>
    <property type="evidence" value="ECO:0007669"/>
    <property type="project" value="UniProtKB-KW"/>
</dbReference>
<keyword evidence="5" id="KW-0862">Zinc</keyword>
<evidence type="ECO:0000256" key="8">
    <source>
        <dbReference type="SAM" id="Coils"/>
    </source>
</evidence>
<keyword evidence="3" id="KW-0815">Transposition</keyword>
<dbReference type="GO" id="GO:0006310">
    <property type="term" value="P:DNA recombination"/>
    <property type="evidence" value="ECO:0007669"/>
    <property type="project" value="UniProtKB-KW"/>
</dbReference>
<dbReference type="Proteomes" id="UP000322876">
    <property type="component" value="Unassembled WGS sequence"/>
</dbReference>
<evidence type="ECO:0000259" key="11">
    <source>
        <dbReference type="Pfam" id="PF12323"/>
    </source>
</evidence>
<evidence type="ECO:0000256" key="1">
    <source>
        <dbReference type="ARBA" id="ARBA00008761"/>
    </source>
</evidence>
<dbReference type="Pfam" id="PF07282">
    <property type="entry name" value="Cas12f1-like_TNB"/>
    <property type="match status" value="1"/>
</dbReference>
<feature type="domain" description="Cas12f1-like TNB" evidence="10">
    <location>
        <begin position="286"/>
        <end position="353"/>
    </location>
</feature>
<dbReference type="PANTHER" id="PTHR30405:SF25">
    <property type="entry name" value="RNA-GUIDED DNA ENDONUCLEASE INSQ-RELATED"/>
    <property type="match status" value="1"/>
</dbReference>
<evidence type="ECO:0000313" key="12">
    <source>
        <dbReference type="EMBL" id="KAA0257551.1"/>
    </source>
</evidence>
<feature type="coiled-coil region" evidence="8">
    <location>
        <begin position="201"/>
        <end position="228"/>
    </location>
</feature>
<keyword evidence="8" id="KW-0175">Coiled coil</keyword>
<evidence type="ECO:0000256" key="3">
    <source>
        <dbReference type="ARBA" id="ARBA00022578"/>
    </source>
</evidence>
<dbReference type="NCBIfam" id="TIGR01766">
    <property type="entry name" value="IS200/IS605 family accessory protein TnpB-like domain"/>
    <property type="match status" value="1"/>
</dbReference>
<dbReference type="EMBL" id="VFJB01000007">
    <property type="protein sequence ID" value="KAA0257551.1"/>
    <property type="molecule type" value="Genomic_DNA"/>
</dbReference>
<sequence>MQLAHKIRLDPNNKQITYFKKACGVARFVWNWALENWEKQYKTGKKPNALELKKQFNSIKRKEYPFVLEVTKYASQQPFLQLQEAFGRYFKGLARKPRFKKKKSNKDSFYIGGDQIKVHDNKVRIPKLGWVRMRENLRFNGKILNATVSCKAGKWFISFTIDVVQNPYQPCENQAEVGVDLGIEKLAVLSDGTFFENIKTLNRYEKRLKRLQRQLSRKQKGSNRYKKQVVRIEKLYYRIRNIRSDYLHKITTYLTKNYKTIVIEDLNVKGLLKNHHLAKAISDVGFHELKRQLEYKTQLRGNNLIIVNRWFPSSKICSKCGYVNYNLKLSDRTFKCPNCGLVINRDLNAAINLLNYGRVSSTRTYTPVERGSVDDRSLVLPKKHPLAEAGTQQNLTMVRFE</sequence>
<dbReference type="PANTHER" id="PTHR30405">
    <property type="entry name" value="TRANSPOSASE"/>
    <property type="match status" value="1"/>
</dbReference>
<dbReference type="InterPro" id="IPR051399">
    <property type="entry name" value="RNA-guided_DNA_endo/Transpos"/>
</dbReference>
<evidence type="ECO:0000256" key="7">
    <source>
        <dbReference type="ARBA" id="ARBA00023172"/>
    </source>
</evidence>
<comment type="similarity">
    <text evidence="2">In the N-terminal section; belongs to the transposase 2 family.</text>
</comment>
<dbReference type="GO" id="GO:0032196">
    <property type="term" value="P:transposition"/>
    <property type="evidence" value="ECO:0007669"/>
    <property type="project" value="UniProtKB-KW"/>
</dbReference>
<dbReference type="GO" id="GO:0003677">
    <property type="term" value="F:DNA binding"/>
    <property type="evidence" value="ECO:0007669"/>
    <property type="project" value="UniProtKB-KW"/>
</dbReference>
<dbReference type="Pfam" id="PF12323">
    <property type="entry name" value="HTH_OrfB_IS605"/>
    <property type="match status" value="1"/>
</dbReference>
<evidence type="ECO:0000313" key="13">
    <source>
        <dbReference type="Proteomes" id="UP000322876"/>
    </source>
</evidence>
<dbReference type="AlphaFoldDB" id="A0A5A8F108"/>
<dbReference type="RefSeq" id="WP_149266932.1">
    <property type="nucleotide sequence ID" value="NZ_VFJB01000007.1"/>
</dbReference>
<keyword evidence="13" id="KW-1185">Reference proteome</keyword>
<dbReference type="InterPro" id="IPR010095">
    <property type="entry name" value="Cas12f1-like_TNB"/>
</dbReference>
<keyword evidence="6" id="KW-0238">DNA-binding</keyword>
<dbReference type="NCBIfam" id="NF040570">
    <property type="entry name" value="guided_TnpB"/>
    <property type="match status" value="1"/>
</dbReference>
<accession>A0A5A8F108</accession>
<feature type="domain" description="Transposase putative helix-turn-helix" evidence="11">
    <location>
        <begin position="1"/>
        <end position="46"/>
    </location>
</feature>
<evidence type="ECO:0000256" key="2">
    <source>
        <dbReference type="ARBA" id="ARBA00011044"/>
    </source>
</evidence>
<comment type="similarity">
    <text evidence="1">In the C-terminal section; belongs to the transposase 35 family.</text>
</comment>
<evidence type="ECO:0000256" key="5">
    <source>
        <dbReference type="ARBA" id="ARBA00022833"/>
    </source>
</evidence>
<comment type="caution">
    <text evidence="12">The sequence shown here is derived from an EMBL/GenBank/DDBJ whole genome shotgun (WGS) entry which is preliminary data.</text>
</comment>
<proteinExistence type="inferred from homology"/>
<dbReference type="InterPro" id="IPR001959">
    <property type="entry name" value="Transposase"/>
</dbReference>
<reference evidence="12 13" key="1">
    <citation type="submission" date="2019-06" db="EMBL/GenBank/DDBJ databases">
        <title>Genomic insights into carbon and energy metabolism of Deferribacter autotrophicus revealed new metabolic traits in the phylum Deferribacteres.</title>
        <authorList>
            <person name="Slobodkin A.I."/>
            <person name="Slobodkina G.B."/>
            <person name="Allioux M."/>
            <person name="Alain K."/>
            <person name="Jebbar M."/>
            <person name="Shadrin V."/>
            <person name="Kublanov I.V."/>
            <person name="Toshchakov S.V."/>
            <person name="Bonch-Osmolovskaya E.A."/>
        </authorList>
    </citation>
    <scope>NUCLEOTIDE SEQUENCE [LARGE SCALE GENOMIC DNA]</scope>
    <source>
        <strain evidence="12 13">SL50</strain>
    </source>
</reference>
<protein>
    <submittedName>
        <fullName evidence="12">IS200/IS605 family element transposase accessory protein TnpB</fullName>
    </submittedName>
</protein>
<evidence type="ECO:0000256" key="6">
    <source>
        <dbReference type="ARBA" id="ARBA00023125"/>
    </source>
</evidence>
<evidence type="ECO:0000256" key="4">
    <source>
        <dbReference type="ARBA" id="ARBA00022723"/>
    </source>
</evidence>
<dbReference type="OrthoDB" id="1551477at2"/>
<dbReference type="Pfam" id="PF01385">
    <property type="entry name" value="OrfB_IS605"/>
    <property type="match status" value="1"/>
</dbReference>
<evidence type="ECO:0000259" key="10">
    <source>
        <dbReference type="Pfam" id="PF07282"/>
    </source>
</evidence>
<feature type="domain" description="Probable transposase IS891/IS1136/IS1341" evidence="9">
    <location>
        <begin position="164"/>
        <end position="274"/>
    </location>
</feature>
<evidence type="ECO:0000259" key="9">
    <source>
        <dbReference type="Pfam" id="PF01385"/>
    </source>
</evidence>
<gene>
    <name evidence="12" type="ORF">FHQ18_09415</name>
</gene>
<name>A0A5A8F108_9BACT</name>
<keyword evidence="4" id="KW-0479">Metal-binding</keyword>